<keyword evidence="2" id="KW-1133">Transmembrane helix</keyword>
<sequence>MTTPEERLAATTAEQGTGGRDVRDTRVRRGVRATAAAVTGVAAVAALAAVAVLGDQWAQSWTGAEQRAVAAGTRTVGVQPADATLVCPAPVALPQGADVGDQQFDATPVPTTSGLGALVLGGAAEGARTTGLDGKDDAPFGTGDEAAGQQAGVSSTRVLRATPVADEPFRAAGTMGSVTTQGDLRGLGAGACAAPSTSQWLVGGGTEVGATATLTVQNPSEQPATVALDVYGPGGPVALGGKGTFTVAPHEQVTTRLESVAPEQDRLAVHVRAAGARVDASLQTQAIDGLLPAGVDVLTAGASPREAFAVGAVLSRGEAVDDPHAPRLRVLAPGEKGGTARVTVYGPSGPVVLRGADEVELEPGVVTDVPLGGLPDGAYTVVVDADVPVVGAARSDQPGEQPEDSVVDGTPYDVAWSAGQPVTRAAAGPAGQLGVPGGVRTGIALAAVPVDRDPDADPEGSAPVTLRLYDASGAEIGSRELELAAGATTTLALSDVAAEGTVPAGLSLDRADGGAADLAVTWAAVLRADDGTSATGTLVAAVAPTAAVTTPGAVEVRAVDAAG</sequence>
<reference evidence="3 4" key="1">
    <citation type="submission" date="2017-02" db="EMBL/GenBank/DDBJ databases">
        <authorList>
            <person name="Peterson S.W."/>
        </authorList>
    </citation>
    <scope>NUCLEOTIDE SEQUENCE [LARGE SCALE GENOMIC DNA]</scope>
    <source>
        <strain evidence="3 4">DSM 21481</strain>
    </source>
</reference>
<keyword evidence="4" id="KW-1185">Reference proteome</keyword>
<protein>
    <submittedName>
        <fullName evidence="3">Uncharacterized protein</fullName>
    </submittedName>
</protein>
<evidence type="ECO:0000313" key="4">
    <source>
        <dbReference type="Proteomes" id="UP000189777"/>
    </source>
</evidence>
<evidence type="ECO:0000256" key="1">
    <source>
        <dbReference type="SAM" id="MobiDB-lite"/>
    </source>
</evidence>
<evidence type="ECO:0000256" key="2">
    <source>
        <dbReference type="SAM" id="Phobius"/>
    </source>
</evidence>
<dbReference type="EMBL" id="FUZQ01000001">
    <property type="protein sequence ID" value="SKC36210.1"/>
    <property type="molecule type" value="Genomic_DNA"/>
</dbReference>
<keyword evidence="2" id="KW-0472">Membrane</keyword>
<name>A0A1T5IAW1_9MICO</name>
<dbReference type="InterPro" id="IPR043777">
    <property type="entry name" value="DUF5719"/>
</dbReference>
<accession>A0A1T5IAW1</accession>
<dbReference type="STRING" id="526729.SAMN04324258_0254"/>
<feature type="region of interest" description="Disordered" evidence="1">
    <location>
        <begin position="128"/>
        <end position="154"/>
    </location>
</feature>
<dbReference type="Proteomes" id="UP000189777">
    <property type="component" value="Unassembled WGS sequence"/>
</dbReference>
<dbReference type="AlphaFoldDB" id="A0A1T5IAW1"/>
<feature type="region of interest" description="Disordered" evidence="1">
    <location>
        <begin position="1"/>
        <end position="24"/>
    </location>
</feature>
<dbReference type="Pfam" id="PF18986">
    <property type="entry name" value="DUF5719"/>
    <property type="match status" value="1"/>
</dbReference>
<proteinExistence type="predicted"/>
<organism evidence="3 4">
    <name type="scientific">Krasilnikoviella flava</name>
    <dbReference type="NCBI Taxonomy" id="526729"/>
    <lineage>
        <taxon>Bacteria</taxon>
        <taxon>Bacillati</taxon>
        <taxon>Actinomycetota</taxon>
        <taxon>Actinomycetes</taxon>
        <taxon>Micrococcales</taxon>
        <taxon>Promicromonosporaceae</taxon>
        <taxon>Krasilnikoviella</taxon>
    </lineage>
</organism>
<evidence type="ECO:0000313" key="3">
    <source>
        <dbReference type="EMBL" id="SKC36210.1"/>
    </source>
</evidence>
<gene>
    <name evidence="3" type="ORF">SAMN04324258_0254</name>
</gene>
<dbReference type="OrthoDB" id="3264966at2"/>
<feature type="transmembrane region" description="Helical" evidence="2">
    <location>
        <begin position="33"/>
        <end position="54"/>
    </location>
</feature>
<keyword evidence="2" id="KW-0812">Transmembrane</keyword>
<dbReference type="RefSeq" id="WP_139820662.1">
    <property type="nucleotide sequence ID" value="NZ_FUZQ01000001.1"/>
</dbReference>